<evidence type="ECO:0000256" key="1">
    <source>
        <dbReference type="SAM" id="MobiDB-lite"/>
    </source>
</evidence>
<proteinExistence type="predicted"/>
<dbReference type="InterPro" id="IPR049121">
    <property type="entry name" value="TdIF1_C"/>
</dbReference>
<dbReference type="Proteomes" id="UP001497444">
    <property type="component" value="Unassembled WGS sequence"/>
</dbReference>
<evidence type="ECO:0000313" key="3">
    <source>
        <dbReference type="EMBL" id="CAK9249612.1"/>
    </source>
</evidence>
<evidence type="ECO:0000259" key="2">
    <source>
        <dbReference type="Pfam" id="PF21229"/>
    </source>
</evidence>
<feature type="compositionally biased region" description="Polar residues" evidence="1">
    <location>
        <begin position="82"/>
        <end position="94"/>
    </location>
</feature>
<dbReference type="PANTHER" id="PTHR23399">
    <property type="entry name" value="DEOXYNUCLEOTIDYLTRANSFERASE TERMINAL-INTERACTING PROTEIN 1"/>
    <property type="match status" value="1"/>
</dbReference>
<dbReference type="Pfam" id="PF21229">
    <property type="entry name" value="TdIF1_2nd"/>
    <property type="match status" value="1"/>
</dbReference>
<organism evidence="3 4">
    <name type="scientific">Sphagnum jensenii</name>
    <dbReference type="NCBI Taxonomy" id="128206"/>
    <lineage>
        <taxon>Eukaryota</taxon>
        <taxon>Viridiplantae</taxon>
        <taxon>Streptophyta</taxon>
        <taxon>Embryophyta</taxon>
        <taxon>Bryophyta</taxon>
        <taxon>Sphagnophytina</taxon>
        <taxon>Sphagnopsida</taxon>
        <taxon>Sphagnales</taxon>
        <taxon>Sphagnaceae</taxon>
        <taxon>Sphagnum</taxon>
    </lineage>
</organism>
<feature type="compositionally biased region" description="Polar residues" evidence="1">
    <location>
        <begin position="248"/>
        <end position="283"/>
    </location>
</feature>
<reference evidence="3" key="1">
    <citation type="submission" date="2024-02" db="EMBL/GenBank/DDBJ databases">
        <authorList>
            <consortium name="ELIXIR-Norway"/>
            <consortium name="Elixir Norway"/>
        </authorList>
    </citation>
    <scope>NUCLEOTIDE SEQUENCE</scope>
</reference>
<evidence type="ECO:0000313" key="4">
    <source>
        <dbReference type="Proteomes" id="UP001497444"/>
    </source>
</evidence>
<dbReference type="PANTHER" id="PTHR23399:SF2">
    <property type="entry name" value="DEOXYNUCLEOTIDYLTRANSFERASE TERMINAL-INTERACTING PROTEIN 1"/>
    <property type="match status" value="1"/>
</dbReference>
<feature type="compositionally biased region" description="Basic residues" evidence="1">
    <location>
        <begin position="70"/>
        <end position="81"/>
    </location>
</feature>
<accession>A0ABP0V7U4</accession>
<protein>
    <recommendedName>
        <fullName evidence="2">TdIF1 C-terminal domain-containing protein</fullName>
    </recommendedName>
</protein>
<feature type="compositionally biased region" description="Basic and acidic residues" evidence="1">
    <location>
        <begin position="237"/>
        <end position="247"/>
    </location>
</feature>
<feature type="region of interest" description="Disordered" evidence="1">
    <location>
        <begin position="28"/>
        <end position="117"/>
    </location>
</feature>
<name>A0ABP0V7U4_9BRYO</name>
<feature type="domain" description="TdIF1 C-terminal" evidence="2">
    <location>
        <begin position="129"/>
        <end position="226"/>
    </location>
</feature>
<sequence>MYFAGVFTRSNSPITAAFAAYCNNNLTENLSDNENNNPIPEPRIPTRNKRNKDSDSDSEASSLNTLKPIVSRKKVTTHKHSSNANSSGTASERSTPVKFHSSAKGIQSDAMKRVKRDARKWDPNRLSTQTKFVLGSRANKALGFGSTRGRLYTKHADLFRYIGDQEDKQWLHDNHLMPPAGGRAYLLIKEDILDLIESDEYKNAPGVNANDMGEGFTVPESMIIKMATVMQNMRNSDMSRKKIESKSRTLTHNPLPSIALQSIVDNSSTNRSNAGSNEPSVETSRPESGAVSPADDLEILSTAEMPSTDPSPFSIGASCFESDVSPNENQEISPIPSDISTNTLNDI</sequence>
<keyword evidence="4" id="KW-1185">Reference proteome</keyword>
<dbReference type="InterPro" id="IPR026064">
    <property type="entry name" value="TdIF1"/>
</dbReference>
<feature type="compositionally biased region" description="Polar residues" evidence="1">
    <location>
        <begin position="324"/>
        <end position="347"/>
    </location>
</feature>
<comment type="caution">
    <text evidence="3">The sequence shown here is derived from an EMBL/GenBank/DDBJ whole genome shotgun (WGS) entry which is preliminary data.</text>
</comment>
<feature type="region of interest" description="Disordered" evidence="1">
    <location>
        <begin position="235"/>
        <end position="347"/>
    </location>
</feature>
<dbReference type="EMBL" id="CAXAQS010000011">
    <property type="protein sequence ID" value="CAK9249612.1"/>
    <property type="molecule type" value="Genomic_DNA"/>
</dbReference>
<gene>
    <name evidence="3" type="ORF">CSSPJE1EN1_LOCUS24990</name>
</gene>